<evidence type="ECO:0000256" key="3">
    <source>
        <dbReference type="ARBA" id="ARBA00012944"/>
    </source>
</evidence>
<dbReference type="GO" id="GO:0008137">
    <property type="term" value="F:NADH dehydrogenase (ubiquinone) activity"/>
    <property type="evidence" value="ECO:0007669"/>
    <property type="project" value="UniProtKB-EC"/>
</dbReference>
<geneLocation type="mitochondrion" evidence="21"/>
<evidence type="ECO:0000256" key="8">
    <source>
        <dbReference type="ARBA" id="ARBA00022792"/>
    </source>
</evidence>
<name>A0A485M9N1_9CRUS</name>
<organism evidence="21">
    <name type="scientific">Proasellus beticus</name>
    <dbReference type="NCBI Taxonomy" id="1281946"/>
    <lineage>
        <taxon>Eukaryota</taxon>
        <taxon>Metazoa</taxon>
        <taxon>Ecdysozoa</taxon>
        <taxon>Arthropoda</taxon>
        <taxon>Crustacea</taxon>
        <taxon>Multicrustacea</taxon>
        <taxon>Malacostraca</taxon>
        <taxon>Eumalacostraca</taxon>
        <taxon>Peracarida</taxon>
        <taxon>Isopoda</taxon>
        <taxon>Asellota</taxon>
        <taxon>Aselloidea</taxon>
        <taxon>Asellidae</taxon>
        <taxon>Proasellus</taxon>
    </lineage>
</organism>
<feature type="transmembrane region" description="Helical" evidence="17">
    <location>
        <begin position="43"/>
        <end position="62"/>
    </location>
</feature>
<feature type="transmembrane region" description="Helical" evidence="17">
    <location>
        <begin position="229"/>
        <end position="247"/>
    </location>
</feature>
<evidence type="ECO:0000313" key="21">
    <source>
        <dbReference type="EMBL" id="VFU78647.1"/>
    </source>
</evidence>
<feature type="transmembrane region" description="Helical" evidence="17">
    <location>
        <begin position="109"/>
        <end position="127"/>
    </location>
</feature>
<dbReference type="Pfam" id="PF06455">
    <property type="entry name" value="NADH5_C"/>
    <property type="match status" value="1"/>
</dbReference>
<evidence type="ECO:0000256" key="7">
    <source>
        <dbReference type="ARBA" id="ARBA00022692"/>
    </source>
</evidence>
<evidence type="ECO:0000256" key="16">
    <source>
        <dbReference type="ARBA" id="ARBA00049551"/>
    </source>
</evidence>
<feature type="transmembrane region" description="Helical" evidence="17">
    <location>
        <begin position="507"/>
        <end position="527"/>
    </location>
</feature>
<dbReference type="InterPro" id="IPR003945">
    <property type="entry name" value="NU5C-like"/>
</dbReference>
<feature type="domain" description="NADH dehydrogenase subunit 5 C-terminal" evidence="20">
    <location>
        <begin position="350"/>
        <end position="499"/>
    </location>
</feature>
<keyword evidence="11 17" id="KW-1133">Transmembrane helix</keyword>
<evidence type="ECO:0000256" key="17">
    <source>
        <dbReference type="RuleBase" id="RU003404"/>
    </source>
</evidence>
<keyword evidence="14 17" id="KW-0496">Mitochondrion</keyword>
<dbReference type="InterPro" id="IPR010934">
    <property type="entry name" value="NADH_DH_su5_C"/>
</dbReference>
<evidence type="ECO:0000256" key="1">
    <source>
        <dbReference type="ARBA" id="ARBA00003257"/>
    </source>
</evidence>
<comment type="function">
    <text evidence="17">Core subunit of the mitochondrial membrane respiratory chain NADH dehydrogenase (Complex I) which catalyzes electron transfer from NADH through the respiratory chain, using ubiquinone as an electron acceptor. Essential for the catalytic activity and assembly of complex I.</text>
</comment>
<feature type="transmembrane region" description="Helical" evidence="17">
    <location>
        <begin position="6"/>
        <end position="31"/>
    </location>
</feature>
<feature type="transmembrane region" description="Helical" evidence="17">
    <location>
        <begin position="407"/>
        <end position="433"/>
    </location>
</feature>
<dbReference type="Pfam" id="PF00662">
    <property type="entry name" value="Proton_antipo_N"/>
    <property type="match status" value="1"/>
</dbReference>
<comment type="subcellular location">
    <subcellularLocation>
        <location evidence="2">Mitochondrion inner membrane</location>
        <topology evidence="2">Multi-pass membrane protein</topology>
    </subcellularLocation>
</comment>
<keyword evidence="10" id="KW-0249">Electron transport</keyword>
<keyword evidence="7 17" id="KW-0812">Transmembrane</keyword>
<evidence type="ECO:0000256" key="4">
    <source>
        <dbReference type="ARBA" id="ARBA00021096"/>
    </source>
</evidence>
<sequence>MNSSEVILTFYIDGAGLMFLSFVLAVSSAVLLFSGSYMKEDFFMTRFIMLVLLFVLSMGLLITSLNMISLLLGWDGLGVVSYVLVVYYQNEKSNAAGMITALTNRIGDAAIMLTIGFMVEMGSWSFMYTTEDVMPKEITFLGVMIILASVTKSAQMPFSAWLPAAMAAPTPVSALVHSSTLVTAGVYLMVRFHPLLTNNKVMSLLALIAFLTTMMSSISALSECDLKKIVALSTLSQLGVMVMTLSLGLPQLALFHLMTHATFKALLFMCSGKIIHTMGDTQDIRSMGSLMCSVPLTSAFFNLSNLALCGFPFLAGFYSKDLLVEMVLMGDMNLMVLCLMSLMVGLSSAYSLRLTLLSFINSPSTPPVFKASDEDNQISGAYIILGTLAVMSGATLSWLFLPAPHVIVLPLALKTLTLTLTLIGAMVGLALAFSFKGRRFYLSEFFMNMWLLPIISGAAPSKLSLNSHKKIMTVDLGWAELWGGKGGHTLLVYLASLLPKGSLAAMFSYQLIGGVVVSLLMYNLYLGSLISMWRWKRQGVFSKCPKKMSSPTPHVGVFMNYQDKQMSGGWSISQLMD</sequence>
<evidence type="ECO:0000256" key="6">
    <source>
        <dbReference type="ARBA" id="ARBA00022660"/>
    </source>
</evidence>
<keyword evidence="12 17" id="KW-0520">NAD</keyword>
<evidence type="ECO:0000256" key="13">
    <source>
        <dbReference type="ARBA" id="ARBA00023075"/>
    </source>
</evidence>
<feature type="transmembrane region" description="Helical" evidence="17">
    <location>
        <begin position="172"/>
        <end position="190"/>
    </location>
</feature>
<evidence type="ECO:0000256" key="5">
    <source>
        <dbReference type="ARBA" id="ARBA00022448"/>
    </source>
</evidence>
<dbReference type="GO" id="GO:0005743">
    <property type="term" value="C:mitochondrial inner membrane"/>
    <property type="evidence" value="ECO:0007669"/>
    <property type="project" value="UniProtKB-SubCell"/>
</dbReference>
<evidence type="ECO:0000256" key="9">
    <source>
        <dbReference type="ARBA" id="ARBA00022967"/>
    </source>
</evidence>
<keyword evidence="15 17" id="KW-0472">Membrane</keyword>
<feature type="transmembrane region" description="Helical" evidence="17">
    <location>
        <begin position="202"/>
        <end position="222"/>
    </location>
</feature>
<keyword evidence="8" id="KW-0999">Mitochondrion inner membrane</keyword>
<dbReference type="AlphaFoldDB" id="A0A485M9N1"/>
<keyword evidence="5 17" id="KW-0813">Transport</keyword>
<evidence type="ECO:0000259" key="18">
    <source>
        <dbReference type="Pfam" id="PF00361"/>
    </source>
</evidence>
<keyword evidence="9" id="KW-1278">Translocase</keyword>
<dbReference type="GO" id="GO:0042773">
    <property type="term" value="P:ATP synthesis coupled electron transport"/>
    <property type="evidence" value="ECO:0007669"/>
    <property type="project" value="InterPro"/>
</dbReference>
<dbReference type="PRINTS" id="PR01434">
    <property type="entry name" value="NADHDHGNASE5"/>
</dbReference>
<feature type="transmembrane region" description="Helical" evidence="17">
    <location>
        <begin position="133"/>
        <end position="151"/>
    </location>
</feature>
<feature type="transmembrane region" description="Helical" evidence="17">
    <location>
        <begin position="381"/>
        <end position="401"/>
    </location>
</feature>
<accession>A0A485M9N1</accession>
<dbReference type="InterPro" id="IPR001516">
    <property type="entry name" value="Proton_antipo_N"/>
</dbReference>
<dbReference type="PANTHER" id="PTHR42829:SF2">
    <property type="entry name" value="NADH-UBIQUINONE OXIDOREDUCTASE CHAIN 5"/>
    <property type="match status" value="1"/>
</dbReference>
<evidence type="ECO:0000259" key="19">
    <source>
        <dbReference type="Pfam" id="PF00662"/>
    </source>
</evidence>
<feature type="transmembrane region" description="Helical" evidence="17">
    <location>
        <begin position="440"/>
        <end position="459"/>
    </location>
</feature>
<feature type="domain" description="NADH-Ubiquinone oxidoreductase (complex I) chain 5 N-terminal" evidence="19">
    <location>
        <begin position="5"/>
        <end position="47"/>
    </location>
</feature>
<dbReference type="EMBL" id="LR536604">
    <property type="protein sequence ID" value="VFU78647.1"/>
    <property type="molecule type" value="Genomic_DNA"/>
</dbReference>
<evidence type="ECO:0000256" key="10">
    <source>
        <dbReference type="ARBA" id="ARBA00022982"/>
    </source>
</evidence>
<evidence type="ECO:0000256" key="14">
    <source>
        <dbReference type="ARBA" id="ARBA00023128"/>
    </source>
</evidence>
<dbReference type="Pfam" id="PF00361">
    <property type="entry name" value="Proton_antipo_M"/>
    <property type="match status" value="1"/>
</dbReference>
<feature type="transmembrane region" description="Helical" evidence="17">
    <location>
        <begin position="334"/>
        <end position="360"/>
    </location>
</feature>
<evidence type="ECO:0000256" key="15">
    <source>
        <dbReference type="ARBA" id="ARBA00023136"/>
    </source>
</evidence>
<comment type="function">
    <text evidence="1">Core subunit of the mitochondrial membrane respiratory chain NADH dehydrogenase (Complex I) that is believed to belong to the minimal assembly required for catalysis. Complex I functions in the transfer of electrons from NADH to the respiratory chain. The immediate electron acceptor for the enzyme is believed to be ubiquinone.</text>
</comment>
<dbReference type="EC" id="7.1.1.2" evidence="3 17"/>
<feature type="domain" description="NADH:quinone oxidoreductase/Mrp antiporter transmembrane" evidence="18">
    <location>
        <begin position="64"/>
        <end position="339"/>
    </location>
</feature>
<dbReference type="GO" id="GO:0015990">
    <property type="term" value="P:electron transport coupled proton transport"/>
    <property type="evidence" value="ECO:0007669"/>
    <property type="project" value="TreeGrafter"/>
</dbReference>
<evidence type="ECO:0000256" key="2">
    <source>
        <dbReference type="ARBA" id="ARBA00004448"/>
    </source>
</evidence>
<gene>
    <name evidence="21" type="primary">nad5</name>
    <name evidence="21" type="ORF">PBTSMT01_0006</name>
</gene>
<protein>
    <recommendedName>
        <fullName evidence="4 17">NADH-ubiquinone oxidoreductase chain 5</fullName>
        <ecNumber evidence="3 17">7.1.1.2</ecNumber>
    </recommendedName>
</protein>
<dbReference type="InterPro" id="IPR001750">
    <property type="entry name" value="ND/Mrp_TM"/>
</dbReference>
<dbReference type="PANTHER" id="PTHR42829">
    <property type="entry name" value="NADH-UBIQUINONE OXIDOREDUCTASE CHAIN 5"/>
    <property type="match status" value="1"/>
</dbReference>
<evidence type="ECO:0000256" key="11">
    <source>
        <dbReference type="ARBA" id="ARBA00022989"/>
    </source>
</evidence>
<reference evidence="21" key="1">
    <citation type="submission" date="2019-03" db="EMBL/GenBank/DDBJ databases">
        <authorList>
            <person name="Lefebure T."/>
            <person name="Lefebure T."/>
        </authorList>
    </citation>
    <scope>NUCLEOTIDE SEQUENCE [LARGE SCALE GENOMIC DNA]</scope>
</reference>
<dbReference type="GO" id="GO:0003954">
    <property type="term" value="F:NADH dehydrogenase activity"/>
    <property type="evidence" value="ECO:0007669"/>
    <property type="project" value="TreeGrafter"/>
</dbReference>
<comment type="catalytic activity">
    <reaction evidence="16 17">
        <text>a ubiquinone + NADH + 5 H(+)(in) = a ubiquinol + NAD(+) + 4 H(+)(out)</text>
        <dbReference type="Rhea" id="RHEA:29091"/>
        <dbReference type="Rhea" id="RHEA-COMP:9565"/>
        <dbReference type="Rhea" id="RHEA-COMP:9566"/>
        <dbReference type="ChEBI" id="CHEBI:15378"/>
        <dbReference type="ChEBI" id="CHEBI:16389"/>
        <dbReference type="ChEBI" id="CHEBI:17976"/>
        <dbReference type="ChEBI" id="CHEBI:57540"/>
        <dbReference type="ChEBI" id="CHEBI:57945"/>
        <dbReference type="EC" id="7.1.1.2"/>
    </reaction>
</comment>
<proteinExistence type="inferred from homology"/>
<evidence type="ECO:0000256" key="12">
    <source>
        <dbReference type="ARBA" id="ARBA00023027"/>
    </source>
</evidence>
<feature type="transmembrane region" description="Helical" evidence="17">
    <location>
        <begin position="287"/>
        <end position="314"/>
    </location>
</feature>
<keyword evidence="6" id="KW-0679">Respiratory chain</keyword>
<keyword evidence="13 17" id="KW-0830">Ubiquinone</keyword>
<comment type="similarity">
    <text evidence="17">Belongs to the complex I subunit 5 family.</text>
</comment>
<evidence type="ECO:0000259" key="20">
    <source>
        <dbReference type="Pfam" id="PF06455"/>
    </source>
</evidence>